<gene>
    <name evidence="1" type="ORF">X777_00177</name>
</gene>
<dbReference type="OrthoDB" id="7650824at2759"/>
<proteinExistence type="predicted"/>
<dbReference type="PANTHER" id="PTHR46114:SF1">
    <property type="entry name" value="ZAD DOMAIN-CONTAINING PROTEIN"/>
    <property type="match status" value="1"/>
</dbReference>
<organism evidence="1 2">
    <name type="scientific">Ooceraea biroi</name>
    <name type="common">Clonal raider ant</name>
    <name type="synonym">Cerapachys biroi</name>
    <dbReference type="NCBI Taxonomy" id="2015173"/>
    <lineage>
        <taxon>Eukaryota</taxon>
        <taxon>Metazoa</taxon>
        <taxon>Ecdysozoa</taxon>
        <taxon>Arthropoda</taxon>
        <taxon>Hexapoda</taxon>
        <taxon>Insecta</taxon>
        <taxon>Pterygota</taxon>
        <taxon>Neoptera</taxon>
        <taxon>Endopterygota</taxon>
        <taxon>Hymenoptera</taxon>
        <taxon>Apocrita</taxon>
        <taxon>Aculeata</taxon>
        <taxon>Formicoidea</taxon>
        <taxon>Formicidae</taxon>
        <taxon>Dorylinae</taxon>
        <taxon>Ooceraea</taxon>
    </lineage>
</organism>
<name>A0A026VS05_OOCBI</name>
<dbReference type="OMA" id="EHGERCH"/>
<reference evidence="1 2" key="1">
    <citation type="journal article" date="2014" name="Curr. Biol.">
        <title>The genome of the clonal raider ant Cerapachys biroi.</title>
        <authorList>
            <person name="Oxley P.R."/>
            <person name="Ji L."/>
            <person name="Fetter-Pruneda I."/>
            <person name="McKenzie S.K."/>
            <person name="Li C."/>
            <person name="Hu H."/>
            <person name="Zhang G."/>
            <person name="Kronauer D.J."/>
        </authorList>
    </citation>
    <scope>NUCLEOTIDE SEQUENCE [LARGE SCALE GENOMIC DNA]</scope>
</reference>
<dbReference type="EMBL" id="KK111358">
    <property type="protein sequence ID" value="EZA46420.1"/>
    <property type="molecule type" value="Genomic_DNA"/>
</dbReference>
<protein>
    <submittedName>
        <fullName evidence="1">Uncharacterized protein</fullName>
    </submittedName>
</protein>
<dbReference type="AlphaFoldDB" id="A0A026VS05"/>
<accession>A0A026VS05</accession>
<dbReference type="Proteomes" id="UP000053097">
    <property type="component" value="Unassembled WGS sequence"/>
</dbReference>
<evidence type="ECO:0000313" key="2">
    <source>
        <dbReference type="Proteomes" id="UP000053097"/>
    </source>
</evidence>
<keyword evidence="2" id="KW-1185">Reference proteome</keyword>
<evidence type="ECO:0000313" key="1">
    <source>
        <dbReference type="EMBL" id="EZA46420.1"/>
    </source>
</evidence>
<dbReference type="PANTHER" id="PTHR46114">
    <property type="entry name" value="APPLE DOMAIN-CONTAINING PROTEIN"/>
    <property type="match status" value="1"/>
</dbReference>
<sequence length="94" mass="11549">MNMKTHFLFSHLDFFPENLGAFSEEHGERFHQDFKVKERYYQGRWDVHMMADYCWSLKRNESTMNDHSRKSQRRSFEEIRTRFHKKAKQSINSG</sequence>